<evidence type="ECO:0000256" key="1">
    <source>
        <dbReference type="SAM" id="MobiDB-lite"/>
    </source>
</evidence>
<feature type="region of interest" description="Disordered" evidence="1">
    <location>
        <begin position="84"/>
        <end position="117"/>
    </location>
</feature>
<name>A0A498KMA4_MALDO</name>
<feature type="compositionally biased region" description="Basic residues" evidence="1">
    <location>
        <begin position="102"/>
        <end position="116"/>
    </location>
</feature>
<accession>A0A498KMA4</accession>
<keyword evidence="3" id="KW-1185">Reference proteome</keyword>
<dbReference type="SUPFAM" id="SSF54001">
    <property type="entry name" value="Cysteine proteinases"/>
    <property type="match status" value="1"/>
</dbReference>
<organism evidence="2 3">
    <name type="scientific">Malus domestica</name>
    <name type="common">Apple</name>
    <name type="synonym">Pyrus malus</name>
    <dbReference type="NCBI Taxonomy" id="3750"/>
    <lineage>
        <taxon>Eukaryota</taxon>
        <taxon>Viridiplantae</taxon>
        <taxon>Streptophyta</taxon>
        <taxon>Embryophyta</taxon>
        <taxon>Tracheophyta</taxon>
        <taxon>Spermatophyta</taxon>
        <taxon>Magnoliopsida</taxon>
        <taxon>eudicotyledons</taxon>
        <taxon>Gunneridae</taxon>
        <taxon>Pentapetalae</taxon>
        <taxon>rosids</taxon>
        <taxon>fabids</taxon>
        <taxon>Rosales</taxon>
        <taxon>Rosaceae</taxon>
        <taxon>Amygdaloideae</taxon>
        <taxon>Maleae</taxon>
        <taxon>Malus</taxon>
    </lineage>
</organism>
<dbReference type="AlphaFoldDB" id="A0A498KMA4"/>
<dbReference type="EMBL" id="RDQH01000327">
    <property type="protein sequence ID" value="RXI09290.1"/>
    <property type="molecule type" value="Genomic_DNA"/>
</dbReference>
<dbReference type="InterPro" id="IPR038765">
    <property type="entry name" value="Papain-like_cys_pep_sf"/>
</dbReference>
<comment type="caution">
    <text evidence="2">The sequence shown here is derived from an EMBL/GenBank/DDBJ whole genome shotgun (WGS) entry which is preliminary data.</text>
</comment>
<feature type="region of interest" description="Disordered" evidence="1">
    <location>
        <begin position="1"/>
        <end position="22"/>
    </location>
</feature>
<sequence>MQTLTSKDPEEQGKETTKKKTRTLVKKYKRGMIVNQMSIHTMIISPSRRKKKAKYIYVMSDSESPSIVPSQSQPLEPIIEKGKEQPKVQSPLNPITKETVKKPAKKIAKNPPKKPKQIKEKFDKRYHLPASTRAYKLLEDETKEKFKKYYRQEKMDYFWMQPRQGSMATELVVLKTNLTSLFVDGAIDANIIDASFYVMSENESKTGQQQNLYLPSFILNNMEIEKSKSDQEHSDQTLKIVLQDNVDKVGKIFILIKHYFHFSLVVWDIKDGKMTHYNSKLPRIHGYTDQYFDHVLQVEEVFAKRAQIATILVNHENSYANGLKKILEDRRRQNKHGQYNDIPDEDFITLA</sequence>
<evidence type="ECO:0000313" key="3">
    <source>
        <dbReference type="Proteomes" id="UP000290289"/>
    </source>
</evidence>
<gene>
    <name evidence="2" type="ORF">DVH24_033907</name>
</gene>
<feature type="compositionally biased region" description="Basic and acidic residues" evidence="1">
    <location>
        <begin position="7"/>
        <end position="18"/>
    </location>
</feature>
<dbReference type="Proteomes" id="UP000290289">
    <property type="component" value="Chromosome 1"/>
</dbReference>
<dbReference type="Gene3D" id="3.40.395.10">
    <property type="entry name" value="Adenoviral Proteinase, Chain A"/>
    <property type="match status" value="1"/>
</dbReference>
<reference evidence="2 3" key="1">
    <citation type="submission" date="2018-10" db="EMBL/GenBank/DDBJ databases">
        <title>A high-quality apple genome assembly.</title>
        <authorList>
            <person name="Hu J."/>
        </authorList>
    </citation>
    <scope>NUCLEOTIDE SEQUENCE [LARGE SCALE GENOMIC DNA]</scope>
    <source>
        <strain evidence="3">cv. HFTH1</strain>
        <tissue evidence="2">Young leaf</tissue>
    </source>
</reference>
<evidence type="ECO:0000313" key="2">
    <source>
        <dbReference type="EMBL" id="RXI09290.1"/>
    </source>
</evidence>
<protein>
    <submittedName>
        <fullName evidence="2">Uncharacterized protein</fullName>
    </submittedName>
</protein>
<proteinExistence type="predicted"/>